<keyword evidence="2" id="KW-0560">Oxidoreductase</keyword>
<dbReference type="Gene3D" id="3.40.50.720">
    <property type="entry name" value="NAD(P)-binding Rossmann-like Domain"/>
    <property type="match status" value="2"/>
</dbReference>
<dbReference type="Pfam" id="PF00106">
    <property type="entry name" value="adh_short"/>
    <property type="match status" value="1"/>
</dbReference>
<dbReference type="SUPFAM" id="SSF51735">
    <property type="entry name" value="NAD(P)-binding Rossmann-fold domains"/>
    <property type="match status" value="1"/>
</dbReference>
<protein>
    <submittedName>
        <fullName evidence="3">Uncharacterized protein</fullName>
    </submittedName>
</protein>
<evidence type="ECO:0000256" key="2">
    <source>
        <dbReference type="ARBA" id="ARBA00023002"/>
    </source>
</evidence>
<name>A0A9W8N4N4_9PEZI</name>
<evidence type="ECO:0000313" key="3">
    <source>
        <dbReference type="EMBL" id="KAJ3554840.1"/>
    </source>
</evidence>
<organism evidence="3 4">
    <name type="scientific">Xylaria arbuscula</name>
    <dbReference type="NCBI Taxonomy" id="114810"/>
    <lineage>
        <taxon>Eukaryota</taxon>
        <taxon>Fungi</taxon>
        <taxon>Dikarya</taxon>
        <taxon>Ascomycota</taxon>
        <taxon>Pezizomycotina</taxon>
        <taxon>Sordariomycetes</taxon>
        <taxon>Xylariomycetidae</taxon>
        <taxon>Xylariales</taxon>
        <taxon>Xylariaceae</taxon>
        <taxon>Xylaria</taxon>
    </lineage>
</organism>
<keyword evidence="4" id="KW-1185">Reference proteome</keyword>
<reference evidence="3" key="1">
    <citation type="submission" date="2022-07" db="EMBL/GenBank/DDBJ databases">
        <title>Genome Sequence of Xylaria arbuscula.</title>
        <authorList>
            <person name="Buettner E."/>
        </authorList>
    </citation>
    <scope>NUCLEOTIDE SEQUENCE</scope>
    <source>
        <strain evidence="3">VT107</strain>
    </source>
</reference>
<dbReference type="PRINTS" id="PR00081">
    <property type="entry name" value="GDHRDH"/>
</dbReference>
<dbReference type="GO" id="GO:0006654">
    <property type="term" value="P:phosphatidic acid biosynthetic process"/>
    <property type="evidence" value="ECO:0007669"/>
    <property type="project" value="TreeGrafter"/>
</dbReference>
<evidence type="ECO:0000313" key="4">
    <source>
        <dbReference type="Proteomes" id="UP001148614"/>
    </source>
</evidence>
<comment type="similarity">
    <text evidence="1">Belongs to the short-chain dehydrogenases/reductases (SDR) family.</text>
</comment>
<accession>A0A9W8N4N4</accession>
<dbReference type="GO" id="GO:0000140">
    <property type="term" value="F:acylglycerone-phosphate reductase (NADP+) activity"/>
    <property type="evidence" value="ECO:0007669"/>
    <property type="project" value="TreeGrafter"/>
</dbReference>
<dbReference type="PANTHER" id="PTHR44169">
    <property type="entry name" value="NADPH-DEPENDENT 1-ACYLDIHYDROXYACETONE PHOSPHATE REDUCTASE"/>
    <property type="match status" value="1"/>
</dbReference>
<dbReference type="VEuPathDB" id="FungiDB:F4678DRAFT_483240"/>
<gene>
    <name evidence="3" type="ORF">NPX13_g10501</name>
</gene>
<dbReference type="GO" id="GO:0005811">
    <property type="term" value="C:lipid droplet"/>
    <property type="evidence" value="ECO:0007669"/>
    <property type="project" value="TreeGrafter"/>
</dbReference>
<dbReference type="GO" id="GO:0004806">
    <property type="term" value="F:triacylglycerol lipase activity"/>
    <property type="evidence" value="ECO:0007669"/>
    <property type="project" value="TreeGrafter"/>
</dbReference>
<dbReference type="InterPro" id="IPR002347">
    <property type="entry name" value="SDR_fam"/>
</dbReference>
<sequence length="225" mass="24828">MPSVVSKKTALITGCSDGGIGAAMAKILRERDYHVFATLRNKSKAGALASLSGKLDILINNAGCDFLMPLLDVNIEEAKRFFDVNFWGALAVTQAFSPMIIKAKGIILNYSSCLTAIIGAVQTNIFTNSTSEALQLPANSYYEPIKHFLVDIREGKIHPKEQDVDIAARHLLDDVFRGKDSYIWRGTTSTTCKWLSGWLPLWLLDNLNNGARGVKELSQYYAKNP</sequence>
<dbReference type="InterPro" id="IPR036291">
    <property type="entry name" value="NAD(P)-bd_dom_sf"/>
</dbReference>
<proteinExistence type="inferred from homology"/>
<dbReference type="AlphaFoldDB" id="A0A9W8N4N4"/>
<dbReference type="GO" id="GO:0019433">
    <property type="term" value="P:triglyceride catabolic process"/>
    <property type="evidence" value="ECO:0007669"/>
    <property type="project" value="TreeGrafter"/>
</dbReference>
<dbReference type="Proteomes" id="UP001148614">
    <property type="component" value="Unassembled WGS sequence"/>
</dbReference>
<evidence type="ECO:0000256" key="1">
    <source>
        <dbReference type="ARBA" id="ARBA00006484"/>
    </source>
</evidence>
<dbReference type="GO" id="GO:0005783">
    <property type="term" value="C:endoplasmic reticulum"/>
    <property type="evidence" value="ECO:0007669"/>
    <property type="project" value="TreeGrafter"/>
</dbReference>
<dbReference type="PANTHER" id="PTHR44169:SF6">
    <property type="entry name" value="NADPH-DEPENDENT 1-ACYLDIHYDROXYACETONE PHOSPHATE REDUCTASE"/>
    <property type="match status" value="1"/>
</dbReference>
<comment type="caution">
    <text evidence="3">The sequence shown here is derived from an EMBL/GenBank/DDBJ whole genome shotgun (WGS) entry which is preliminary data.</text>
</comment>
<dbReference type="EMBL" id="JANPWZ010002992">
    <property type="protein sequence ID" value="KAJ3554840.1"/>
    <property type="molecule type" value="Genomic_DNA"/>
</dbReference>